<dbReference type="EMBL" id="JAVRJZ010000012">
    <property type="protein sequence ID" value="KAK2715296.1"/>
    <property type="molecule type" value="Genomic_DNA"/>
</dbReference>
<comment type="caution">
    <text evidence="2">The sequence shown here is derived from an EMBL/GenBank/DDBJ whole genome shotgun (WGS) entry which is preliminary data.</text>
</comment>
<dbReference type="EMBL" id="JAVRJZ010000012">
    <property type="protein sequence ID" value="KAK2715294.1"/>
    <property type="molecule type" value="Genomic_DNA"/>
</dbReference>
<feature type="domain" description="Senescence" evidence="1">
    <location>
        <begin position="224"/>
        <end position="418"/>
    </location>
</feature>
<reference evidence="2" key="1">
    <citation type="submission" date="2023-07" db="EMBL/GenBank/DDBJ databases">
        <title>Chromosome-level genome assembly of Artemia franciscana.</title>
        <authorList>
            <person name="Jo E."/>
        </authorList>
    </citation>
    <scope>NUCLEOTIDE SEQUENCE</scope>
    <source>
        <tissue evidence="2">Whole body</tissue>
    </source>
</reference>
<gene>
    <name evidence="2" type="ORF">QYM36_010065</name>
</gene>
<evidence type="ECO:0000313" key="3">
    <source>
        <dbReference type="Proteomes" id="UP001187531"/>
    </source>
</evidence>
<keyword evidence="3" id="KW-1185">Reference proteome</keyword>
<evidence type="ECO:0000259" key="1">
    <source>
        <dbReference type="Pfam" id="PF06911"/>
    </source>
</evidence>
<dbReference type="InterPro" id="IPR045036">
    <property type="entry name" value="Spartin-like"/>
</dbReference>
<dbReference type="GO" id="GO:0051301">
    <property type="term" value="P:cell division"/>
    <property type="evidence" value="ECO:0007669"/>
    <property type="project" value="TreeGrafter"/>
</dbReference>
<dbReference type="PANTHER" id="PTHR21068:SF43">
    <property type="entry name" value="SPARTIN"/>
    <property type="match status" value="1"/>
</dbReference>
<proteinExistence type="predicted"/>
<dbReference type="InterPro" id="IPR009686">
    <property type="entry name" value="Senescence/spartin_C"/>
</dbReference>
<protein>
    <recommendedName>
        <fullName evidence="1">Senescence domain-containing protein</fullName>
    </recommendedName>
</protein>
<evidence type="ECO:0000313" key="2">
    <source>
        <dbReference type="EMBL" id="KAK2715296.1"/>
    </source>
</evidence>
<organism evidence="2 3">
    <name type="scientific">Artemia franciscana</name>
    <name type="common">Brine shrimp</name>
    <name type="synonym">Artemia sanfranciscana</name>
    <dbReference type="NCBI Taxonomy" id="6661"/>
    <lineage>
        <taxon>Eukaryota</taxon>
        <taxon>Metazoa</taxon>
        <taxon>Ecdysozoa</taxon>
        <taxon>Arthropoda</taxon>
        <taxon>Crustacea</taxon>
        <taxon>Branchiopoda</taxon>
        <taxon>Anostraca</taxon>
        <taxon>Artemiidae</taxon>
        <taxon>Artemia</taxon>
    </lineage>
</organism>
<dbReference type="AlphaFoldDB" id="A0AA88HW66"/>
<name>A0AA88HW66_ARTSF</name>
<dbReference type="Pfam" id="PF06911">
    <property type="entry name" value="Senescence"/>
    <property type="match status" value="1"/>
</dbReference>
<dbReference type="PANTHER" id="PTHR21068">
    <property type="entry name" value="SPARTIN"/>
    <property type="match status" value="1"/>
</dbReference>
<dbReference type="Proteomes" id="UP001187531">
    <property type="component" value="Unassembled WGS sequence"/>
</dbReference>
<sequence>METSDQKQSLEDLYQSILAQISDGLNLDEANKPVEAIKCYYETLTSISDIVKNIGPSEGDSRKYLDIFDDLRKQVLMRIADIESGQEAERQPIVEETDSNQIFSVVFAQQDVEIFRISTENIVGRDEEKYDLQILCSEVEPKSSYIKVADWTYPLIPGVCSIWCNQNGSYIFPAVYNSVSEGYVGISFPDETMESRLAFESLVKDLTKEEVYVEPVTTSQSIASALEQGGQTLGTAAVRGAEFAGEWIVRGGSWIRSMIPRTEEPTSINRHLSTGMGIAVGASNVVFKVSGYVGKQIGYVTSATGGYLAPYVKEHGTNLVVRLTGTTSENAASQVDGALVVAGGAVSGASTLYHGLETAGKVLATCLASSAVTIVQHRHGSQAASLAGNSFITLFNLVEAGRNVSVLRPSGLVKNVAKSTGKAVLKT</sequence>
<dbReference type="GO" id="GO:0030514">
    <property type="term" value="P:negative regulation of BMP signaling pathway"/>
    <property type="evidence" value="ECO:0007669"/>
    <property type="project" value="TreeGrafter"/>
</dbReference>
<accession>A0AA88HW66</accession>
<dbReference type="GO" id="GO:0005886">
    <property type="term" value="C:plasma membrane"/>
    <property type="evidence" value="ECO:0007669"/>
    <property type="project" value="TreeGrafter"/>
</dbReference>